<dbReference type="FunFam" id="3.40.50.300:FF:000137">
    <property type="entry name" value="Replication-associated recombination protein A"/>
    <property type="match status" value="1"/>
</dbReference>
<dbReference type="SUPFAM" id="SSF48019">
    <property type="entry name" value="post-AAA+ oligomerization domain-like"/>
    <property type="match status" value="1"/>
</dbReference>
<evidence type="ECO:0000256" key="2">
    <source>
        <dbReference type="ARBA" id="ARBA00008959"/>
    </source>
</evidence>
<dbReference type="GO" id="GO:0017116">
    <property type="term" value="F:single-stranded DNA helicase activity"/>
    <property type="evidence" value="ECO:0007669"/>
    <property type="project" value="TreeGrafter"/>
</dbReference>
<dbReference type="PANTHER" id="PTHR13779:SF7">
    <property type="entry name" value="ATPASE WRNIP1"/>
    <property type="match status" value="1"/>
</dbReference>
<comment type="caution">
    <text evidence="9">The sequence shown here is derived from an EMBL/GenBank/DDBJ whole genome shotgun (WGS) entry which is preliminary data.</text>
</comment>
<dbReference type="InterPro" id="IPR003959">
    <property type="entry name" value="ATPase_AAA_core"/>
</dbReference>
<evidence type="ECO:0000313" key="9">
    <source>
        <dbReference type="EMBL" id="KAA0920467.1"/>
    </source>
</evidence>
<evidence type="ECO:0000256" key="7">
    <source>
        <dbReference type="SAM" id="MobiDB-lite"/>
    </source>
</evidence>
<dbReference type="AlphaFoldDB" id="A0A5A9ZTC5"/>
<gene>
    <name evidence="9" type="ORF">FLO80_05005</name>
</gene>
<feature type="region of interest" description="Disordered" evidence="7">
    <location>
        <begin position="1"/>
        <end position="23"/>
    </location>
</feature>
<dbReference type="GO" id="GO:0005524">
    <property type="term" value="F:ATP binding"/>
    <property type="evidence" value="ECO:0007669"/>
    <property type="project" value="UniProtKB-KW"/>
</dbReference>
<reference evidence="9 10" key="1">
    <citation type="submission" date="2019-07" db="EMBL/GenBank/DDBJ databases">
        <title>Aquicoccus porphyridii gen. nov., sp. nov., isolated from a small marine red alga, Porphyridium marinum.</title>
        <authorList>
            <person name="Liu L."/>
        </authorList>
    </citation>
    <scope>NUCLEOTIDE SEQUENCE [LARGE SCALE GENOMIC DNA]</scope>
    <source>
        <strain evidence="9 10">L1 8-17</strain>
    </source>
</reference>
<dbReference type="CDD" id="cd18139">
    <property type="entry name" value="HLD_clamp_RarA"/>
    <property type="match status" value="1"/>
</dbReference>
<organism evidence="9 10">
    <name type="scientific">Aquicoccus porphyridii</name>
    <dbReference type="NCBI Taxonomy" id="1852029"/>
    <lineage>
        <taxon>Bacteria</taxon>
        <taxon>Pseudomonadati</taxon>
        <taxon>Pseudomonadota</taxon>
        <taxon>Alphaproteobacteria</taxon>
        <taxon>Rhodobacterales</taxon>
        <taxon>Paracoccaceae</taxon>
        <taxon>Aquicoccus</taxon>
    </lineage>
</organism>
<dbReference type="GO" id="GO:0000731">
    <property type="term" value="P:DNA synthesis involved in DNA repair"/>
    <property type="evidence" value="ECO:0007669"/>
    <property type="project" value="TreeGrafter"/>
</dbReference>
<dbReference type="RefSeq" id="WP_111363310.1">
    <property type="nucleotide sequence ID" value="NZ_VINQ01000002.1"/>
</dbReference>
<evidence type="ECO:0000256" key="1">
    <source>
        <dbReference type="ARBA" id="ARBA00002393"/>
    </source>
</evidence>
<keyword evidence="6" id="KW-0067">ATP-binding</keyword>
<dbReference type="Pfam" id="PF12002">
    <property type="entry name" value="MgsA_C"/>
    <property type="match status" value="1"/>
</dbReference>
<proteinExistence type="inferred from homology"/>
<keyword evidence="5" id="KW-0547">Nucleotide-binding</keyword>
<dbReference type="InterPro" id="IPR008921">
    <property type="entry name" value="DNA_pol3_clamp-load_cplx_C"/>
</dbReference>
<dbReference type="InterPro" id="IPR003593">
    <property type="entry name" value="AAA+_ATPase"/>
</dbReference>
<evidence type="ECO:0000313" key="10">
    <source>
        <dbReference type="Proteomes" id="UP000325291"/>
    </source>
</evidence>
<dbReference type="InterPro" id="IPR051314">
    <property type="entry name" value="AAA_ATPase_RarA/MGS1/WRNIP1"/>
</dbReference>
<dbReference type="Gene3D" id="3.40.50.300">
    <property type="entry name" value="P-loop containing nucleotide triphosphate hydrolases"/>
    <property type="match status" value="1"/>
</dbReference>
<comment type="similarity">
    <text evidence="2">Belongs to the AAA ATPase family. RarA/MGS1/WRNIP1 subfamily.</text>
</comment>
<keyword evidence="10" id="KW-1185">Reference proteome</keyword>
<dbReference type="Gene3D" id="1.10.3710.10">
    <property type="entry name" value="DNA polymerase III clamp loader subunits, C-terminal domain"/>
    <property type="match status" value="1"/>
</dbReference>
<dbReference type="EMBL" id="VINQ01000002">
    <property type="protein sequence ID" value="KAA0920467.1"/>
    <property type="molecule type" value="Genomic_DNA"/>
</dbReference>
<dbReference type="Pfam" id="PF00004">
    <property type="entry name" value="AAA"/>
    <property type="match status" value="1"/>
</dbReference>
<dbReference type="FunFam" id="1.20.272.10:FF:000001">
    <property type="entry name" value="Putative AAA family ATPase"/>
    <property type="match status" value="1"/>
</dbReference>
<keyword evidence="4" id="KW-0235">DNA replication</keyword>
<dbReference type="InterPro" id="IPR021886">
    <property type="entry name" value="MgsA_C"/>
</dbReference>
<dbReference type="CDD" id="cd00009">
    <property type="entry name" value="AAA"/>
    <property type="match status" value="1"/>
</dbReference>
<dbReference type="SMART" id="SM00382">
    <property type="entry name" value="AAA"/>
    <property type="match status" value="1"/>
</dbReference>
<dbReference type="SUPFAM" id="SSF52540">
    <property type="entry name" value="P-loop containing nucleoside triphosphate hydrolases"/>
    <property type="match status" value="1"/>
</dbReference>
<dbReference type="Gene3D" id="1.20.272.10">
    <property type="match status" value="1"/>
</dbReference>
<sequence length="437" mass="48257">MSDLFDTAADAPEPPKGPRPLADRLRPRALSEVIGQEQVLGPDAPLGAMLAAGSLSSLIFWGPPGVGKTTIARLLADETDLHFEQISAIFSGVSELRKVFEAAKHRRANGQGTLLFVDEIHRFNKAQQDSFLPHMEDGTILLVGATTENPSFELNAALLSRAQVLVLTRLELADLERLAQRAETDLGRSLPLDGPAREGLLEMADGDGRALLNLIEQVMAWKVEAKLDTKALTTRLMRRAAQYDKSGDEHYNLISALHKSVRGSDPDAALYWLARMLEGGEDPRYLARRITRMAIEDIGLADPNAQTHCLHAWEVYERLGSPEGELALAQALIYLALAPKSNAGYTAYKAARAQAKKTGSEPPPKHILNAPTSLMKDHGYGKGYSYDHDAEDGFSGQNYFPDGMKRPVLYQPVERGFERELKKRLDWFAKQRLQRGN</sequence>
<dbReference type="Pfam" id="PF16193">
    <property type="entry name" value="AAA_assoc_2"/>
    <property type="match status" value="1"/>
</dbReference>
<accession>A0A5A9ZTC5</accession>
<name>A0A5A9ZTC5_9RHOB</name>
<evidence type="ECO:0000259" key="8">
    <source>
        <dbReference type="SMART" id="SM00382"/>
    </source>
</evidence>
<evidence type="ECO:0000256" key="6">
    <source>
        <dbReference type="ARBA" id="ARBA00022840"/>
    </source>
</evidence>
<feature type="domain" description="AAA+ ATPase" evidence="8">
    <location>
        <begin position="54"/>
        <end position="172"/>
    </location>
</feature>
<dbReference type="GO" id="GO:0003677">
    <property type="term" value="F:DNA binding"/>
    <property type="evidence" value="ECO:0007669"/>
    <property type="project" value="InterPro"/>
</dbReference>
<dbReference type="GO" id="GO:0006261">
    <property type="term" value="P:DNA-templated DNA replication"/>
    <property type="evidence" value="ECO:0007669"/>
    <property type="project" value="TreeGrafter"/>
</dbReference>
<evidence type="ECO:0000256" key="3">
    <source>
        <dbReference type="ARBA" id="ARBA00020776"/>
    </source>
</evidence>
<dbReference type="PANTHER" id="PTHR13779">
    <property type="entry name" value="WERNER HELICASE-INTERACTING PROTEIN 1 FAMILY MEMBER"/>
    <property type="match status" value="1"/>
</dbReference>
<evidence type="ECO:0000256" key="5">
    <source>
        <dbReference type="ARBA" id="ARBA00022741"/>
    </source>
</evidence>
<dbReference type="GO" id="GO:0016887">
    <property type="term" value="F:ATP hydrolysis activity"/>
    <property type="evidence" value="ECO:0007669"/>
    <property type="project" value="InterPro"/>
</dbReference>
<dbReference type="InterPro" id="IPR032423">
    <property type="entry name" value="AAA_assoc_2"/>
</dbReference>
<dbReference type="Proteomes" id="UP000325291">
    <property type="component" value="Unassembled WGS sequence"/>
</dbReference>
<dbReference type="InterPro" id="IPR027417">
    <property type="entry name" value="P-loop_NTPase"/>
</dbReference>
<comment type="function">
    <text evidence="1">DNA-dependent ATPase that plays important roles in cellular responses to stalled DNA replication processes.</text>
</comment>
<dbReference type="GO" id="GO:0008047">
    <property type="term" value="F:enzyme activator activity"/>
    <property type="evidence" value="ECO:0007669"/>
    <property type="project" value="TreeGrafter"/>
</dbReference>
<evidence type="ECO:0000256" key="4">
    <source>
        <dbReference type="ARBA" id="ARBA00022705"/>
    </source>
</evidence>
<protein>
    <recommendedName>
        <fullName evidence="3">Replication-associated recombination protein A</fullName>
    </recommendedName>
</protein>